<keyword evidence="3" id="KW-1185">Reference proteome</keyword>
<keyword evidence="1" id="KW-1133">Transmembrane helix</keyword>
<gene>
    <name evidence="2" type="ORF">SAMN05216529_11646</name>
</gene>
<proteinExistence type="predicted"/>
<keyword evidence="1" id="KW-0472">Membrane</keyword>
<evidence type="ECO:0000313" key="2">
    <source>
        <dbReference type="EMBL" id="SUQ15785.1"/>
    </source>
</evidence>
<reference evidence="3" key="1">
    <citation type="submission" date="2017-07" db="EMBL/GenBank/DDBJ databases">
        <authorList>
            <person name="Varghese N."/>
            <person name="Submissions S."/>
        </authorList>
    </citation>
    <scope>NUCLEOTIDE SEQUENCE [LARGE SCALE GENOMIC DNA]</scope>
    <source>
        <strain evidence="3">NLAE-zl-C134</strain>
    </source>
</reference>
<name>A0A315ZQE1_9FIRM</name>
<dbReference type="RefSeq" id="WP_109713924.1">
    <property type="nucleotide sequence ID" value="NZ_QGDS01000016.1"/>
</dbReference>
<accession>A0A315ZQE1</accession>
<feature type="transmembrane region" description="Helical" evidence="1">
    <location>
        <begin position="46"/>
        <end position="68"/>
    </location>
</feature>
<keyword evidence="1" id="KW-0812">Transmembrane</keyword>
<organism evidence="2 3">
    <name type="scientific">Faecalicatena contorta</name>
    <dbReference type="NCBI Taxonomy" id="39482"/>
    <lineage>
        <taxon>Bacteria</taxon>
        <taxon>Bacillati</taxon>
        <taxon>Bacillota</taxon>
        <taxon>Clostridia</taxon>
        <taxon>Lachnospirales</taxon>
        <taxon>Lachnospiraceae</taxon>
        <taxon>Faecalicatena</taxon>
    </lineage>
</organism>
<dbReference type="EMBL" id="UHJJ01000016">
    <property type="protein sequence ID" value="SUQ15785.1"/>
    <property type="molecule type" value="Genomic_DNA"/>
</dbReference>
<evidence type="ECO:0000313" key="3">
    <source>
        <dbReference type="Proteomes" id="UP000254051"/>
    </source>
</evidence>
<sequence>MVEKLVDILKIFLEKYFIPTIIAVVLSFVTYYITPEDNAVLIKFGVMGFSVCCFLIWFLIVEMVMGIFKGIISAVNRKIKGEKRQIYENDRIERENKEILEVLWTRVDEMNARDYQLLVEFINNGNQPHYEAGQYFGDCLLNSDWVHKTVVQAEKQVPIKIERSSMEGIHRFPIYETISARYQYVLKDELYKALKYSMDKHGKISHFER</sequence>
<evidence type="ECO:0000256" key="1">
    <source>
        <dbReference type="SAM" id="Phobius"/>
    </source>
</evidence>
<dbReference type="AlphaFoldDB" id="A0A315ZQE1"/>
<dbReference type="Proteomes" id="UP000254051">
    <property type="component" value="Unassembled WGS sequence"/>
</dbReference>
<protein>
    <submittedName>
        <fullName evidence="2">Uncharacterized protein</fullName>
    </submittedName>
</protein>
<dbReference type="OrthoDB" id="2087888at2"/>
<feature type="transmembrane region" description="Helical" evidence="1">
    <location>
        <begin position="12"/>
        <end position="34"/>
    </location>
</feature>